<dbReference type="OrthoDB" id="10253982at2759"/>
<dbReference type="SMART" id="SM00054">
    <property type="entry name" value="EFh"/>
    <property type="match status" value="3"/>
</dbReference>
<reference evidence="3" key="1">
    <citation type="submission" date="2021-02" db="EMBL/GenBank/DDBJ databases">
        <authorList>
            <person name="Dougan E. K."/>
            <person name="Rhodes N."/>
            <person name="Thang M."/>
            <person name="Chan C."/>
        </authorList>
    </citation>
    <scope>NUCLEOTIDE SEQUENCE</scope>
</reference>
<evidence type="ECO:0000313" key="3">
    <source>
        <dbReference type="EMBL" id="CAE8585382.1"/>
    </source>
</evidence>
<dbReference type="SUPFAM" id="SSF56219">
    <property type="entry name" value="DNase I-like"/>
    <property type="match status" value="1"/>
</dbReference>
<protein>
    <recommendedName>
        <fullName evidence="2">EF-hand domain-containing protein</fullName>
    </recommendedName>
</protein>
<dbReference type="InterPro" id="IPR050410">
    <property type="entry name" value="CCR4/nocturin_mRNA_transcr"/>
</dbReference>
<dbReference type="InterPro" id="IPR002048">
    <property type="entry name" value="EF_hand_dom"/>
</dbReference>
<feature type="domain" description="EF-hand" evidence="2">
    <location>
        <begin position="380"/>
        <end position="415"/>
    </location>
</feature>
<dbReference type="PROSITE" id="PS00018">
    <property type="entry name" value="EF_HAND_1"/>
    <property type="match status" value="1"/>
</dbReference>
<dbReference type="Pfam" id="PF03372">
    <property type="entry name" value="Exo_endo_phos"/>
    <property type="match status" value="1"/>
</dbReference>
<proteinExistence type="predicted"/>
<dbReference type="GO" id="GO:0000175">
    <property type="term" value="F:3'-5'-RNA exonuclease activity"/>
    <property type="evidence" value="ECO:0007669"/>
    <property type="project" value="TreeGrafter"/>
</dbReference>
<dbReference type="Gene3D" id="1.10.238.10">
    <property type="entry name" value="EF-hand"/>
    <property type="match status" value="1"/>
</dbReference>
<dbReference type="CDD" id="cd00051">
    <property type="entry name" value="EFh"/>
    <property type="match status" value="1"/>
</dbReference>
<feature type="domain" description="EF-hand" evidence="2">
    <location>
        <begin position="456"/>
        <end position="491"/>
    </location>
</feature>
<evidence type="ECO:0000313" key="4">
    <source>
        <dbReference type="Proteomes" id="UP000654075"/>
    </source>
</evidence>
<dbReference type="SUPFAM" id="SSF47473">
    <property type="entry name" value="EF-hand"/>
    <property type="match status" value="1"/>
</dbReference>
<dbReference type="Gene3D" id="3.60.10.10">
    <property type="entry name" value="Endonuclease/exonuclease/phosphatase"/>
    <property type="match status" value="1"/>
</dbReference>
<sequence length="556" mass="62588">MILSSWLRQAYRRSSGASLEFVAGQYNILAGYLGNNTEPWFLYGPEVCKDRRAQIKRLHVERTPDGKLVNAGWPNYVRGILSPAEQVEVEQVHEEHFSWERRKHRIIEVIRGMDADVLSMVELDHYQTFFKPELDNLGYDAVWCKRPRNTSHDGCCIAWRRSAFELVSHTWVEYSDSFEHEGLKVVKKDRVALLALLQSTHTGDKLCVVSTHLARCPEEACLDMLRCRQVGQVIRNLGSFVTEHGATDAPVLLLGDMNATSIRRLLGMASAALLLRRGDTYLHPFMFECVDVPSGPTSVTTARSERLDAILYQKSCLDLVSVKPLPTLSRLDPIPNKEHPSDHVPVVATFRVCSEANVARYWAREWFLEVAGLRGGSMPLSADQLVRAFRFYDHGCDGYITSEELRLSVTLLLGPDDLGHSEITLVLSKLRFNPHVSLGTFVSAYSVSAAARSGMPGLEHLEEAFHAFDLNGDGALNAEEVQMVFSDCCPTEAPDAEAIASIFRHMDQSRHGKDGLISLEEFLRFLNEAWRSQLSNCSRLDYGRFQSVPDRFRCGL</sequence>
<keyword evidence="4" id="KW-1185">Reference proteome</keyword>
<organism evidence="3 4">
    <name type="scientific">Polarella glacialis</name>
    <name type="common">Dinoflagellate</name>
    <dbReference type="NCBI Taxonomy" id="89957"/>
    <lineage>
        <taxon>Eukaryota</taxon>
        <taxon>Sar</taxon>
        <taxon>Alveolata</taxon>
        <taxon>Dinophyceae</taxon>
        <taxon>Suessiales</taxon>
        <taxon>Suessiaceae</taxon>
        <taxon>Polarella</taxon>
    </lineage>
</organism>
<dbReference type="PANTHER" id="PTHR12121:SF34">
    <property type="entry name" value="PROTEIN ANGEL"/>
    <property type="match status" value="1"/>
</dbReference>
<gene>
    <name evidence="3" type="ORF">PGLA1383_LOCUS4291</name>
</gene>
<comment type="caution">
    <text evidence="3">The sequence shown here is derived from an EMBL/GenBank/DDBJ whole genome shotgun (WGS) entry which is preliminary data.</text>
</comment>
<dbReference type="GO" id="GO:0005509">
    <property type="term" value="F:calcium ion binding"/>
    <property type="evidence" value="ECO:0007669"/>
    <property type="project" value="InterPro"/>
</dbReference>
<dbReference type="PANTHER" id="PTHR12121">
    <property type="entry name" value="CARBON CATABOLITE REPRESSOR PROTEIN 4"/>
    <property type="match status" value="1"/>
</dbReference>
<evidence type="ECO:0000259" key="2">
    <source>
        <dbReference type="PROSITE" id="PS50222"/>
    </source>
</evidence>
<dbReference type="PROSITE" id="PS50222">
    <property type="entry name" value="EF_HAND_2"/>
    <property type="match status" value="2"/>
</dbReference>
<keyword evidence="1" id="KW-0106">Calcium</keyword>
<evidence type="ECO:0000256" key="1">
    <source>
        <dbReference type="ARBA" id="ARBA00022837"/>
    </source>
</evidence>
<dbReference type="AlphaFoldDB" id="A0A813DBU9"/>
<dbReference type="InterPro" id="IPR005135">
    <property type="entry name" value="Endo/exonuclease/phosphatase"/>
</dbReference>
<dbReference type="InterPro" id="IPR036691">
    <property type="entry name" value="Endo/exonu/phosph_ase_sf"/>
</dbReference>
<accession>A0A813DBU9</accession>
<dbReference type="InterPro" id="IPR018247">
    <property type="entry name" value="EF_Hand_1_Ca_BS"/>
</dbReference>
<dbReference type="Pfam" id="PF13499">
    <property type="entry name" value="EF-hand_7"/>
    <property type="match status" value="1"/>
</dbReference>
<dbReference type="InterPro" id="IPR011992">
    <property type="entry name" value="EF-hand-dom_pair"/>
</dbReference>
<dbReference type="Proteomes" id="UP000654075">
    <property type="component" value="Unassembled WGS sequence"/>
</dbReference>
<name>A0A813DBU9_POLGL</name>
<dbReference type="EMBL" id="CAJNNV010001604">
    <property type="protein sequence ID" value="CAE8585382.1"/>
    <property type="molecule type" value="Genomic_DNA"/>
</dbReference>